<evidence type="ECO:0000313" key="2">
    <source>
        <dbReference type="EMBL" id="NOV43532.1"/>
    </source>
</evidence>
<protein>
    <submittedName>
        <fullName evidence="2">Putative secreted protein ovary overexpressed</fullName>
    </submittedName>
</protein>
<dbReference type="EMBL" id="GHWJ01010795">
    <property type="protein sequence ID" value="NOV43532.1"/>
    <property type="molecule type" value="Transcribed_RNA"/>
</dbReference>
<name>A0A6M2DBL7_RHIMP</name>
<sequence>MQCATSALCLATIYLGSRTTATEEGNSDICVSMQVVCKLAADFISSFGFARVQPSSTVQADSTLPQHGRCR</sequence>
<reference evidence="2" key="1">
    <citation type="submission" date="2019-09" db="EMBL/GenBank/DDBJ databases">
        <title>Organ-specific transcriptomic study of the physiology of the cattle tick, Rhipicephalus microplus.</title>
        <authorList>
            <person name="Tirloni L."/>
            <person name="Braz G."/>
            <person name="Gandara A.C.P."/>
            <person name="Sabadin G.A."/>
            <person name="da Silva R.M."/>
            <person name="Guizzo M.G."/>
            <person name="Machado J.A."/>
            <person name="Costa E.P."/>
            <person name="Gomes H.F."/>
            <person name="Moraes J."/>
            <person name="Mota M.B.S."/>
            <person name="Mesquita R.D."/>
            <person name="Alvarenga P.H."/>
            <person name="Alves F."/>
            <person name="Seixas A."/>
            <person name="da Fonseca R.N."/>
            <person name="Fogaca A."/>
            <person name="Logullo C."/>
            <person name="Tanaka A."/>
            <person name="Daffre S."/>
            <person name="Termignoni C."/>
            <person name="Vaz I.S.Jr."/>
            <person name="Oliveira P.L."/>
            <person name="Ribeiro J.M."/>
        </authorList>
    </citation>
    <scope>NUCLEOTIDE SEQUENCE</scope>
    <source>
        <strain evidence="2">Porto Alegre</strain>
    </source>
</reference>
<feature type="signal peptide" evidence="1">
    <location>
        <begin position="1"/>
        <end position="21"/>
    </location>
</feature>
<proteinExistence type="predicted"/>
<feature type="chain" id="PRO_5026672767" evidence="1">
    <location>
        <begin position="22"/>
        <end position="71"/>
    </location>
</feature>
<dbReference type="AlphaFoldDB" id="A0A6M2DBL7"/>
<organism evidence="2">
    <name type="scientific">Rhipicephalus microplus</name>
    <name type="common">Cattle tick</name>
    <name type="synonym">Boophilus microplus</name>
    <dbReference type="NCBI Taxonomy" id="6941"/>
    <lineage>
        <taxon>Eukaryota</taxon>
        <taxon>Metazoa</taxon>
        <taxon>Ecdysozoa</taxon>
        <taxon>Arthropoda</taxon>
        <taxon>Chelicerata</taxon>
        <taxon>Arachnida</taxon>
        <taxon>Acari</taxon>
        <taxon>Parasitiformes</taxon>
        <taxon>Ixodida</taxon>
        <taxon>Ixodoidea</taxon>
        <taxon>Ixodidae</taxon>
        <taxon>Rhipicephalinae</taxon>
        <taxon>Rhipicephalus</taxon>
        <taxon>Boophilus</taxon>
    </lineage>
</organism>
<evidence type="ECO:0000256" key="1">
    <source>
        <dbReference type="SAM" id="SignalP"/>
    </source>
</evidence>
<accession>A0A6M2DBL7</accession>
<keyword evidence="1" id="KW-0732">Signal</keyword>